<evidence type="ECO:0000313" key="1">
    <source>
        <dbReference type="EMBL" id="QGN29983.1"/>
    </source>
</evidence>
<reference evidence="1 2" key="1">
    <citation type="submission" date="2019-11" db="EMBL/GenBank/DDBJ databases">
        <title>Detection and genome characteristic of a blood enterococcus casselifavus isolate from Zhengzhou,china.</title>
        <authorList>
            <person name="Wen P."/>
        </authorList>
    </citation>
    <scope>NUCLEOTIDE SEQUENCE [LARGE SCALE GENOMIC DNA]</scope>
    <source>
        <strain evidence="1 2">EC291</strain>
    </source>
</reference>
<dbReference type="Proteomes" id="UP000422837">
    <property type="component" value="Chromosome"/>
</dbReference>
<accession>A0ABD6Z588</accession>
<gene>
    <name evidence="1" type="ORF">GFU50_10880</name>
</gene>
<proteinExistence type="predicted"/>
<dbReference type="EMBL" id="CP046123">
    <property type="protein sequence ID" value="QGN29983.1"/>
    <property type="molecule type" value="Genomic_DNA"/>
</dbReference>
<name>A0ABD6Z588_ENTCA</name>
<evidence type="ECO:0000313" key="2">
    <source>
        <dbReference type="Proteomes" id="UP000422837"/>
    </source>
</evidence>
<dbReference type="RefSeq" id="WP_010749465.1">
    <property type="nucleotide sequence ID" value="NZ_CP046123.1"/>
</dbReference>
<sequence length="76" mass="8714">MDKSKKINFIGGYLELFVPLPPIYEFGDWKIRVIGKIVASDETTKAEGKKILIQKGFTTNGNKENEFYKIIDLDFV</sequence>
<protein>
    <submittedName>
        <fullName evidence="1">Uncharacterized protein</fullName>
    </submittedName>
</protein>
<organism evidence="1 2">
    <name type="scientific">Enterococcus casseliflavus</name>
    <name type="common">Enterococcus flavescens</name>
    <dbReference type="NCBI Taxonomy" id="37734"/>
    <lineage>
        <taxon>Bacteria</taxon>
        <taxon>Bacillati</taxon>
        <taxon>Bacillota</taxon>
        <taxon>Bacilli</taxon>
        <taxon>Lactobacillales</taxon>
        <taxon>Enterococcaceae</taxon>
        <taxon>Enterococcus</taxon>
    </lineage>
</organism>
<dbReference type="AlphaFoldDB" id="A0ABD6Z588"/>